<dbReference type="GO" id="GO:0008270">
    <property type="term" value="F:zinc ion binding"/>
    <property type="evidence" value="ECO:0007669"/>
    <property type="project" value="UniProtKB-KW"/>
</dbReference>
<feature type="region of interest" description="Disordered" evidence="2">
    <location>
        <begin position="56"/>
        <end position="77"/>
    </location>
</feature>
<dbReference type="EMBL" id="RXGB01001755">
    <property type="protein sequence ID" value="TMW97705.1"/>
    <property type="molecule type" value="Genomic_DNA"/>
</dbReference>
<evidence type="ECO:0000313" key="4">
    <source>
        <dbReference type="EMBL" id="TMW97705.1"/>
    </source>
</evidence>
<name>A0A6N2BSY4_SOLCI</name>
<dbReference type="InterPro" id="IPR001878">
    <property type="entry name" value="Znf_CCHC"/>
</dbReference>
<evidence type="ECO:0000259" key="3">
    <source>
        <dbReference type="PROSITE" id="PS50158"/>
    </source>
</evidence>
<dbReference type="AlphaFoldDB" id="A0A6N2BSY4"/>
<proteinExistence type="predicted"/>
<dbReference type="Pfam" id="PF00098">
    <property type="entry name" value="zf-CCHC"/>
    <property type="match status" value="1"/>
</dbReference>
<organism evidence="4">
    <name type="scientific">Solanum chilense</name>
    <name type="common">Tomato</name>
    <name type="synonym">Lycopersicon chilense</name>
    <dbReference type="NCBI Taxonomy" id="4083"/>
    <lineage>
        <taxon>Eukaryota</taxon>
        <taxon>Viridiplantae</taxon>
        <taxon>Streptophyta</taxon>
        <taxon>Embryophyta</taxon>
        <taxon>Tracheophyta</taxon>
        <taxon>Spermatophyta</taxon>
        <taxon>Magnoliopsida</taxon>
        <taxon>eudicotyledons</taxon>
        <taxon>Gunneridae</taxon>
        <taxon>Pentapetalae</taxon>
        <taxon>asterids</taxon>
        <taxon>lamiids</taxon>
        <taxon>Solanales</taxon>
        <taxon>Solanaceae</taxon>
        <taxon>Solanoideae</taxon>
        <taxon>Solaneae</taxon>
        <taxon>Solanum</taxon>
        <taxon>Solanum subgen. Lycopersicon</taxon>
    </lineage>
</organism>
<sequence length="145" mass="17043">RKSERKISKYDKSNACYKCERIGHYVRDCKVKDKIKSLNLDENIKDSLCKILLNSSSEGSRHDNSEDEESHTSENLRVLHNEDYIPSSEEEWLPCQIGQPCEDKEQDTDEFYKLYSQFKDLNINVISSDDWVEMLKMIDDPTIRS</sequence>
<dbReference type="PROSITE" id="PS50158">
    <property type="entry name" value="ZF_CCHC"/>
    <property type="match status" value="1"/>
</dbReference>
<dbReference type="GO" id="GO:0003676">
    <property type="term" value="F:nucleic acid binding"/>
    <property type="evidence" value="ECO:0007669"/>
    <property type="project" value="InterPro"/>
</dbReference>
<gene>
    <name evidence="4" type="ORF">EJD97_005117</name>
</gene>
<feature type="non-terminal residue" evidence="4">
    <location>
        <position position="145"/>
    </location>
</feature>
<keyword evidence="1" id="KW-0862">Zinc</keyword>
<evidence type="ECO:0000256" key="2">
    <source>
        <dbReference type="SAM" id="MobiDB-lite"/>
    </source>
</evidence>
<feature type="non-terminal residue" evidence="4">
    <location>
        <position position="1"/>
    </location>
</feature>
<protein>
    <recommendedName>
        <fullName evidence="3">CCHC-type domain-containing protein</fullName>
    </recommendedName>
</protein>
<feature type="domain" description="CCHC-type" evidence="3">
    <location>
        <begin position="16"/>
        <end position="30"/>
    </location>
</feature>
<dbReference type="SMART" id="SM00343">
    <property type="entry name" value="ZnF_C2HC"/>
    <property type="match status" value="1"/>
</dbReference>
<evidence type="ECO:0000256" key="1">
    <source>
        <dbReference type="PROSITE-ProRule" id="PRU00047"/>
    </source>
</evidence>
<dbReference type="InterPro" id="IPR036875">
    <property type="entry name" value="Znf_CCHC_sf"/>
</dbReference>
<dbReference type="SUPFAM" id="SSF57756">
    <property type="entry name" value="Retrovirus zinc finger-like domains"/>
    <property type="match status" value="1"/>
</dbReference>
<keyword evidence="1" id="KW-0479">Metal-binding</keyword>
<comment type="caution">
    <text evidence="4">The sequence shown here is derived from an EMBL/GenBank/DDBJ whole genome shotgun (WGS) entry which is preliminary data.</text>
</comment>
<accession>A0A6N2BSY4</accession>
<dbReference type="Gene3D" id="4.10.60.10">
    <property type="entry name" value="Zinc finger, CCHC-type"/>
    <property type="match status" value="1"/>
</dbReference>
<feature type="compositionally biased region" description="Basic and acidic residues" evidence="2">
    <location>
        <begin position="59"/>
        <end position="77"/>
    </location>
</feature>
<keyword evidence="1" id="KW-0863">Zinc-finger</keyword>
<reference evidence="4" key="1">
    <citation type="submission" date="2019-05" db="EMBL/GenBank/DDBJ databases">
        <title>The de novo reference genome and transcriptome assemblies of the wild tomato species Solanum chilense.</title>
        <authorList>
            <person name="Stam R."/>
            <person name="Nosenko T."/>
            <person name="Hoerger A.C."/>
            <person name="Stephan W."/>
            <person name="Seidel M.A."/>
            <person name="Kuhn J.M.M."/>
            <person name="Haberer G."/>
            <person name="Tellier A."/>
        </authorList>
    </citation>
    <scope>NUCLEOTIDE SEQUENCE</scope>
    <source>
        <tissue evidence="4">Mature leaves</tissue>
    </source>
</reference>